<gene>
    <name evidence="2" type="ORF">FHX76_000191</name>
</gene>
<dbReference type="InterPro" id="IPR039424">
    <property type="entry name" value="SBP_5"/>
</dbReference>
<dbReference type="Proteomes" id="UP000541033">
    <property type="component" value="Unassembled WGS sequence"/>
</dbReference>
<reference evidence="2 3" key="1">
    <citation type="submission" date="2020-02" db="EMBL/GenBank/DDBJ databases">
        <title>Sequencing the genomes of 1000 actinobacteria strains.</title>
        <authorList>
            <person name="Klenk H.-P."/>
        </authorList>
    </citation>
    <scope>NUCLEOTIDE SEQUENCE [LARGE SCALE GENOMIC DNA]</scope>
    <source>
        <strain evidence="2 3">DSM 27960</strain>
    </source>
</reference>
<organism evidence="2 3">
    <name type="scientific">Lysinibacter cavernae</name>
    <dbReference type="NCBI Taxonomy" id="1640652"/>
    <lineage>
        <taxon>Bacteria</taxon>
        <taxon>Bacillati</taxon>
        <taxon>Actinomycetota</taxon>
        <taxon>Actinomycetes</taxon>
        <taxon>Micrococcales</taxon>
        <taxon>Microbacteriaceae</taxon>
        <taxon>Lysinibacter</taxon>
    </lineage>
</organism>
<dbReference type="Gene3D" id="3.10.105.10">
    <property type="entry name" value="Dipeptide-binding Protein, Domain 3"/>
    <property type="match status" value="1"/>
</dbReference>
<dbReference type="PANTHER" id="PTHR30290:SF65">
    <property type="entry name" value="MONOACYL PHOSPHATIDYLINOSITOL TETRAMANNOSIDE-BINDING PROTEIN LPQW-RELATED"/>
    <property type="match status" value="1"/>
</dbReference>
<comment type="caution">
    <text evidence="2">The sequence shown here is derived from an EMBL/GenBank/DDBJ whole genome shotgun (WGS) entry which is preliminary data.</text>
</comment>
<dbReference type="GO" id="GO:0015833">
    <property type="term" value="P:peptide transport"/>
    <property type="evidence" value="ECO:0007669"/>
    <property type="project" value="TreeGrafter"/>
</dbReference>
<dbReference type="RefSeq" id="WP_167146710.1">
    <property type="nucleotide sequence ID" value="NZ_JAAMOX010000001.1"/>
</dbReference>
<accession>A0A7X5QYH5</accession>
<sequence>MIRRPFRTAMAALVVVAVLSGCTSGPTPGSELRIATPQPVTSFNAQTVFGDSPSNQGVLSATDGGFFEPHAEQQRVLNQSFGDVSVDSLDPLTVTYTLGDSATWSDGVAVSPADLLLAWAGISGVLNDSGAKREALIDQESGLPTAAFTGKTVFFDGMPNGLEHAATTPVVDEKTGAVTLVFDEPVVDWRLIFDIGVPAHVVAAQALGSADATEGQNAILAAIQNNDRAALASISRQWSTGFVASEITDAATQLVATGPYSVTAIGETLELTANDNYAGSSRASIETILVDVDRDVSGTIEAIAGGDLDVALVAPTDELLTAMKAAKSDESDVILTSGQGSLFEHLDLQFARSANGTFDKPEVRQAFLMTVPRQEIVDSLIGPFDADATPRDTFLLPQGHPNEETLAADSGVAAFAKPNIDKAKSMLASAGVKSPTVCILFDAQNARRAATFELIRASADQAGFVVTDCSSDDWLSKLGVPGAYDASLFAWETNAAVTTPTLRYGSKDAPANFNFYANGAVDAALLKLSKQAGGKPVLAKPADQAAILEQVNLSLTDPTLGTESVDALVKIEQTLWADAYGMPLYQQPEIVVHRAGVTGIDAGALTPGLLWNVAQWRVTG</sequence>
<dbReference type="Pfam" id="PF00496">
    <property type="entry name" value="SBP_bac_5"/>
    <property type="match status" value="1"/>
</dbReference>
<name>A0A7X5QYH5_9MICO</name>
<feature type="domain" description="Solute-binding protein family 5" evidence="1">
    <location>
        <begin position="88"/>
        <end position="499"/>
    </location>
</feature>
<keyword evidence="3" id="KW-1185">Reference proteome</keyword>
<dbReference type="PANTHER" id="PTHR30290">
    <property type="entry name" value="PERIPLASMIC BINDING COMPONENT OF ABC TRANSPORTER"/>
    <property type="match status" value="1"/>
</dbReference>
<dbReference type="AlphaFoldDB" id="A0A7X5QYH5"/>
<protein>
    <submittedName>
        <fullName evidence="2">Peptide/nickel transport system substrate-binding protein</fullName>
    </submittedName>
</protein>
<dbReference type="PROSITE" id="PS51257">
    <property type="entry name" value="PROKAR_LIPOPROTEIN"/>
    <property type="match status" value="1"/>
</dbReference>
<dbReference type="InterPro" id="IPR000914">
    <property type="entry name" value="SBP_5_dom"/>
</dbReference>
<proteinExistence type="predicted"/>
<evidence type="ECO:0000313" key="3">
    <source>
        <dbReference type="Proteomes" id="UP000541033"/>
    </source>
</evidence>
<dbReference type="Gene3D" id="3.40.190.10">
    <property type="entry name" value="Periplasmic binding protein-like II"/>
    <property type="match status" value="1"/>
</dbReference>
<dbReference type="GO" id="GO:1904680">
    <property type="term" value="F:peptide transmembrane transporter activity"/>
    <property type="evidence" value="ECO:0007669"/>
    <property type="project" value="TreeGrafter"/>
</dbReference>
<dbReference type="EMBL" id="JAAMOX010000001">
    <property type="protein sequence ID" value="NIH52323.1"/>
    <property type="molecule type" value="Genomic_DNA"/>
</dbReference>
<evidence type="ECO:0000259" key="1">
    <source>
        <dbReference type="Pfam" id="PF00496"/>
    </source>
</evidence>
<dbReference type="SUPFAM" id="SSF53850">
    <property type="entry name" value="Periplasmic binding protein-like II"/>
    <property type="match status" value="1"/>
</dbReference>
<evidence type="ECO:0000313" key="2">
    <source>
        <dbReference type="EMBL" id="NIH52323.1"/>
    </source>
</evidence>